<dbReference type="InterPro" id="IPR018060">
    <property type="entry name" value="HTH_AraC"/>
</dbReference>
<dbReference type="PROSITE" id="PS00041">
    <property type="entry name" value="HTH_ARAC_FAMILY_1"/>
    <property type="match status" value="1"/>
</dbReference>
<keyword evidence="6" id="KW-1185">Reference proteome</keyword>
<dbReference type="eggNOG" id="COG4977">
    <property type="taxonomic scope" value="Bacteria"/>
</dbReference>
<evidence type="ECO:0000256" key="3">
    <source>
        <dbReference type="ARBA" id="ARBA00023163"/>
    </source>
</evidence>
<dbReference type="SMART" id="SM00342">
    <property type="entry name" value="HTH_ARAC"/>
    <property type="match status" value="1"/>
</dbReference>
<dbReference type="Gene3D" id="1.10.10.60">
    <property type="entry name" value="Homeodomain-like"/>
    <property type="match status" value="1"/>
</dbReference>
<dbReference type="Pfam" id="PF12833">
    <property type="entry name" value="HTH_18"/>
    <property type="match status" value="1"/>
</dbReference>
<dbReference type="GO" id="GO:0043565">
    <property type="term" value="F:sequence-specific DNA binding"/>
    <property type="evidence" value="ECO:0007669"/>
    <property type="project" value="InterPro"/>
</dbReference>
<accession>A0A066Z1H8</accession>
<dbReference type="SUPFAM" id="SSF52317">
    <property type="entry name" value="Class I glutamine amidotransferase-like"/>
    <property type="match status" value="1"/>
</dbReference>
<dbReference type="InterPro" id="IPR018062">
    <property type="entry name" value="HTH_AraC-typ_CS"/>
</dbReference>
<evidence type="ECO:0000256" key="1">
    <source>
        <dbReference type="ARBA" id="ARBA00023015"/>
    </source>
</evidence>
<proteinExistence type="predicted"/>
<keyword evidence="3" id="KW-0804">Transcription</keyword>
<dbReference type="InterPro" id="IPR009057">
    <property type="entry name" value="Homeodomain-like_sf"/>
</dbReference>
<dbReference type="HOGENOM" id="CLU_000445_59_0_11"/>
<dbReference type="SUPFAM" id="SSF46689">
    <property type="entry name" value="Homeodomain-like"/>
    <property type="match status" value="2"/>
</dbReference>
<dbReference type="PATRIC" id="fig|1348663.4.peg.3685"/>
<name>A0A066Z1H8_9ACTN</name>
<dbReference type="InterPro" id="IPR029062">
    <property type="entry name" value="Class_I_gatase-like"/>
</dbReference>
<dbReference type="InterPro" id="IPR002818">
    <property type="entry name" value="DJ-1/PfpI"/>
</dbReference>
<dbReference type="PANTHER" id="PTHR43130">
    <property type="entry name" value="ARAC-FAMILY TRANSCRIPTIONAL REGULATOR"/>
    <property type="match status" value="1"/>
</dbReference>
<dbReference type="Proteomes" id="UP000027178">
    <property type="component" value="Unassembled WGS sequence"/>
</dbReference>
<dbReference type="OrthoDB" id="3992151at2"/>
<dbReference type="PROSITE" id="PS01124">
    <property type="entry name" value="HTH_ARAC_FAMILY_2"/>
    <property type="match status" value="1"/>
</dbReference>
<evidence type="ECO:0000313" key="6">
    <source>
        <dbReference type="Proteomes" id="UP000027178"/>
    </source>
</evidence>
<evidence type="ECO:0000256" key="2">
    <source>
        <dbReference type="ARBA" id="ARBA00023125"/>
    </source>
</evidence>
<dbReference type="PANTHER" id="PTHR43130:SF3">
    <property type="entry name" value="HTH-TYPE TRANSCRIPTIONAL REGULATOR RV1931C"/>
    <property type="match status" value="1"/>
</dbReference>
<dbReference type="Gene3D" id="3.40.50.880">
    <property type="match status" value="1"/>
</dbReference>
<evidence type="ECO:0000313" key="5">
    <source>
        <dbReference type="EMBL" id="KDN84035.1"/>
    </source>
</evidence>
<feature type="domain" description="HTH araC/xylS-type" evidence="4">
    <location>
        <begin position="235"/>
        <end position="333"/>
    </location>
</feature>
<dbReference type="EMBL" id="JNBY01000093">
    <property type="protein sequence ID" value="KDN84035.1"/>
    <property type="molecule type" value="Genomic_DNA"/>
</dbReference>
<gene>
    <name evidence="5" type="ORF">KCH_38260</name>
</gene>
<dbReference type="RefSeq" id="WP_035864236.1">
    <property type="nucleotide sequence ID" value="NZ_KK853997.1"/>
</dbReference>
<comment type="caution">
    <text evidence="5">The sequence shown here is derived from an EMBL/GenBank/DDBJ whole genome shotgun (WGS) entry which is preliminary data.</text>
</comment>
<sequence>MAEPVPVVIGKRPAPVHTVAVYAFAGMAPFELGVVVEVFALARPELAGLLAAPWYDVRVCAERPGHPLEAVGGFTLTPRHGLEELAAADTAVVVGVPDPYGQVPPAVVAALRTAHARGARVVSICSGAFALAAAGLLDGLPATTHWRWAEELRRRHPEVRVDPDVLYVDNGQVLTSAGSAAGIDLCLHLVRQDHGAKVANTVARRFVAPPHRDGGQAQFVEAAVRPVDEPEDGVTRSMRWALDHLARPLTVPLLARAAAMSDRSYLRHFTARNGVSPMRWVAIQRIAASLPLLESPEGSVEEIAAAVGFESAATFRHHFGRTMRTSPSAYRRTFGRAA</sequence>
<dbReference type="InterPro" id="IPR052158">
    <property type="entry name" value="INH-QAR"/>
</dbReference>
<dbReference type="CDD" id="cd03137">
    <property type="entry name" value="GATase1_AraC_1"/>
    <property type="match status" value="1"/>
</dbReference>
<keyword evidence="2" id="KW-0238">DNA-binding</keyword>
<dbReference type="AlphaFoldDB" id="A0A066Z1H8"/>
<evidence type="ECO:0000259" key="4">
    <source>
        <dbReference type="PROSITE" id="PS01124"/>
    </source>
</evidence>
<protein>
    <submittedName>
        <fullName evidence="5">AraC family transcriptional regulator</fullName>
    </submittedName>
</protein>
<organism evidence="5 6">
    <name type="scientific">Kitasatospora cheerisanensis KCTC 2395</name>
    <dbReference type="NCBI Taxonomy" id="1348663"/>
    <lineage>
        <taxon>Bacteria</taxon>
        <taxon>Bacillati</taxon>
        <taxon>Actinomycetota</taxon>
        <taxon>Actinomycetes</taxon>
        <taxon>Kitasatosporales</taxon>
        <taxon>Streptomycetaceae</taxon>
        <taxon>Kitasatospora</taxon>
    </lineage>
</organism>
<dbReference type="Pfam" id="PF01965">
    <property type="entry name" value="DJ-1_PfpI"/>
    <property type="match status" value="1"/>
</dbReference>
<dbReference type="GO" id="GO:0003700">
    <property type="term" value="F:DNA-binding transcription factor activity"/>
    <property type="evidence" value="ECO:0007669"/>
    <property type="project" value="InterPro"/>
</dbReference>
<reference evidence="5 6" key="1">
    <citation type="submission" date="2014-05" db="EMBL/GenBank/DDBJ databases">
        <title>Draft Genome Sequence of Kitasatospora cheerisanensis KCTC 2395.</title>
        <authorList>
            <person name="Nam D.H."/>
        </authorList>
    </citation>
    <scope>NUCLEOTIDE SEQUENCE [LARGE SCALE GENOMIC DNA]</scope>
    <source>
        <strain evidence="5 6">KCTC 2395</strain>
    </source>
</reference>
<keyword evidence="1" id="KW-0805">Transcription regulation</keyword>